<proteinExistence type="predicted"/>
<accession>A0A0A9XXC8</accession>
<dbReference type="PROSITE" id="PS50835">
    <property type="entry name" value="IG_LIKE"/>
    <property type="match status" value="1"/>
</dbReference>
<dbReference type="CDD" id="cd00096">
    <property type="entry name" value="Ig"/>
    <property type="match status" value="1"/>
</dbReference>
<evidence type="ECO:0000313" key="2">
    <source>
        <dbReference type="EMBL" id="JAG24549.1"/>
    </source>
</evidence>
<dbReference type="Pfam" id="PF13927">
    <property type="entry name" value="Ig_3"/>
    <property type="match status" value="1"/>
</dbReference>
<dbReference type="InterPro" id="IPR013783">
    <property type="entry name" value="Ig-like_fold"/>
</dbReference>
<dbReference type="InterPro" id="IPR037448">
    <property type="entry name" value="Zig-8"/>
</dbReference>
<feature type="non-terminal residue" evidence="2">
    <location>
        <position position="1"/>
    </location>
</feature>
<reference evidence="2" key="1">
    <citation type="journal article" date="2014" name="PLoS ONE">
        <title>Transcriptome-Based Identification of ABC Transporters in the Western Tarnished Plant Bug Lygus hesperus.</title>
        <authorList>
            <person name="Hull J.J."/>
            <person name="Chaney K."/>
            <person name="Geib S.M."/>
            <person name="Fabrick J.A."/>
            <person name="Brent C.S."/>
            <person name="Walsh D."/>
            <person name="Lavine L.C."/>
        </authorList>
    </citation>
    <scope>NUCLEOTIDE SEQUENCE</scope>
</reference>
<dbReference type="PANTHER" id="PTHR23279:SF37">
    <property type="entry name" value="DEFECTIVE PROBOSCIS EXTENSION RESPONSE 13, ISOFORM B"/>
    <property type="match status" value="1"/>
</dbReference>
<dbReference type="SMART" id="SM00408">
    <property type="entry name" value="IGc2"/>
    <property type="match status" value="1"/>
</dbReference>
<reference evidence="2" key="2">
    <citation type="submission" date="2014-07" db="EMBL/GenBank/DDBJ databases">
        <authorList>
            <person name="Hull J."/>
        </authorList>
    </citation>
    <scope>NUCLEOTIDE SEQUENCE</scope>
</reference>
<dbReference type="PANTHER" id="PTHR23279">
    <property type="entry name" value="DEFECTIVE PROBOSCIS EXTENSION RESPONSE DPR -RELATED"/>
    <property type="match status" value="1"/>
</dbReference>
<protein>
    <submittedName>
        <fullName evidence="2">Titin</fullName>
    </submittedName>
</protein>
<sequence length="121" mass="13685">PIEKYVKLGSAVDLICVISDSAEIPEFIFWYHNERMINFESDSTRVLISNLSHRKSTIRIEKAGKEHSGNYSCEAKNAFPASTYVHILNEEKPAAMQTSGVGAPQTFRLLPLLVHQMLFFL</sequence>
<dbReference type="InterPro" id="IPR007110">
    <property type="entry name" value="Ig-like_dom"/>
</dbReference>
<dbReference type="InterPro" id="IPR003598">
    <property type="entry name" value="Ig_sub2"/>
</dbReference>
<name>A0A0A9XXC8_LYGHE</name>
<evidence type="ECO:0000259" key="1">
    <source>
        <dbReference type="PROSITE" id="PS50835"/>
    </source>
</evidence>
<dbReference type="GO" id="GO:0050808">
    <property type="term" value="P:synapse organization"/>
    <property type="evidence" value="ECO:0007669"/>
    <property type="project" value="TreeGrafter"/>
</dbReference>
<dbReference type="EMBL" id="GBHO01019055">
    <property type="protein sequence ID" value="JAG24549.1"/>
    <property type="molecule type" value="Transcribed_RNA"/>
</dbReference>
<dbReference type="SUPFAM" id="SSF48726">
    <property type="entry name" value="Immunoglobulin"/>
    <property type="match status" value="1"/>
</dbReference>
<dbReference type="AlphaFoldDB" id="A0A0A9XXC8"/>
<gene>
    <name evidence="2" type="primary">Ttn_0</name>
    <name evidence="2" type="ORF">CM83_106</name>
</gene>
<feature type="domain" description="Ig-like" evidence="1">
    <location>
        <begin position="1"/>
        <end position="89"/>
    </location>
</feature>
<dbReference type="SMART" id="SM00409">
    <property type="entry name" value="IG"/>
    <property type="match status" value="1"/>
</dbReference>
<dbReference type="Gene3D" id="2.60.40.10">
    <property type="entry name" value="Immunoglobulins"/>
    <property type="match status" value="1"/>
</dbReference>
<dbReference type="InterPro" id="IPR003599">
    <property type="entry name" value="Ig_sub"/>
</dbReference>
<organism evidence="2">
    <name type="scientific">Lygus hesperus</name>
    <name type="common">Western plant bug</name>
    <dbReference type="NCBI Taxonomy" id="30085"/>
    <lineage>
        <taxon>Eukaryota</taxon>
        <taxon>Metazoa</taxon>
        <taxon>Ecdysozoa</taxon>
        <taxon>Arthropoda</taxon>
        <taxon>Hexapoda</taxon>
        <taxon>Insecta</taxon>
        <taxon>Pterygota</taxon>
        <taxon>Neoptera</taxon>
        <taxon>Paraneoptera</taxon>
        <taxon>Hemiptera</taxon>
        <taxon>Heteroptera</taxon>
        <taxon>Panheteroptera</taxon>
        <taxon>Cimicomorpha</taxon>
        <taxon>Miridae</taxon>
        <taxon>Mirini</taxon>
        <taxon>Lygus</taxon>
    </lineage>
</organism>
<dbReference type="InterPro" id="IPR036179">
    <property type="entry name" value="Ig-like_dom_sf"/>
</dbReference>
<dbReference type="GO" id="GO:0032589">
    <property type="term" value="C:neuron projection membrane"/>
    <property type="evidence" value="ECO:0007669"/>
    <property type="project" value="TreeGrafter"/>
</dbReference>